<feature type="region of interest" description="Disordered" evidence="1">
    <location>
        <begin position="1"/>
        <end position="68"/>
    </location>
</feature>
<protein>
    <submittedName>
        <fullName evidence="2">Uncharacterized protein</fullName>
    </submittedName>
</protein>
<name>A0A6J4MKG1_9BACT</name>
<sequence>CNRFRTDSVGCARTSARSTAPTPSCCRSASGTRRPKRCSTSAATRATPRSTSRSRRSAAATASSRRTC</sequence>
<organism evidence="2">
    <name type="scientific">uncultured Gemmatimonadaceae bacterium</name>
    <dbReference type="NCBI Taxonomy" id="246130"/>
    <lineage>
        <taxon>Bacteria</taxon>
        <taxon>Pseudomonadati</taxon>
        <taxon>Gemmatimonadota</taxon>
        <taxon>Gemmatimonadia</taxon>
        <taxon>Gemmatimonadales</taxon>
        <taxon>Gemmatimonadaceae</taxon>
        <taxon>environmental samples</taxon>
    </lineage>
</organism>
<dbReference type="EMBL" id="CADCTU010000865">
    <property type="protein sequence ID" value="CAA9359972.1"/>
    <property type="molecule type" value="Genomic_DNA"/>
</dbReference>
<feature type="non-terminal residue" evidence="2">
    <location>
        <position position="68"/>
    </location>
</feature>
<gene>
    <name evidence="2" type="ORF">AVDCRST_MAG11-4058</name>
</gene>
<accession>A0A6J4MKG1</accession>
<feature type="compositionally biased region" description="Low complexity" evidence="1">
    <location>
        <begin position="39"/>
        <end position="68"/>
    </location>
</feature>
<evidence type="ECO:0000256" key="1">
    <source>
        <dbReference type="SAM" id="MobiDB-lite"/>
    </source>
</evidence>
<evidence type="ECO:0000313" key="2">
    <source>
        <dbReference type="EMBL" id="CAA9359972.1"/>
    </source>
</evidence>
<reference evidence="2" key="1">
    <citation type="submission" date="2020-02" db="EMBL/GenBank/DDBJ databases">
        <authorList>
            <person name="Meier V. D."/>
        </authorList>
    </citation>
    <scope>NUCLEOTIDE SEQUENCE</scope>
    <source>
        <strain evidence="2">AVDCRST_MAG11</strain>
    </source>
</reference>
<feature type="compositionally biased region" description="Polar residues" evidence="1">
    <location>
        <begin position="15"/>
        <end position="31"/>
    </location>
</feature>
<feature type="non-terminal residue" evidence="2">
    <location>
        <position position="1"/>
    </location>
</feature>
<dbReference type="AlphaFoldDB" id="A0A6J4MKG1"/>
<proteinExistence type="predicted"/>